<dbReference type="OrthoDB" id="9781189at2"/>
<keyword evidence="3" id="KW-1185">Reference proteome</keyword>
<feature type="domain" description="Metallo-beta-lactamase" evidence="1">
    <location>
        <begin position="12"/>
        <end position="172"/>
    </location>
</feature>
<dbReference type="Gene3D" id="3.60.15.10">
    <property type="entry name" value="Ribonuclease Z/Hydroxyacylglutathione hydrolase-like"/>
    <property type="match status" value="1"/>
</dbReference>
<dbReference type="InterPro" id="IPR036866">
    <property type="entry name" value="RibonucZ/Hydroxyglut_hydro"/>
</dbReference>
<sequence>MLKFISFGSGSSGNSYLLMSDNTILMLDSGVGIRSMKRYFQEYGLSFTKINAILVTHDHADHVKSVGAISNDFKIPVYATEAVHKGIQKNYCVRKKINAANKRVFLPGDDTIEIGDFKITPFDVPHDSCGNVGYTIEYHDVVFGLMTDIGHITDTIRDNIRKCNYLVMEANHDESMLQNGPYPQYLKDRIAGGNGHLSNVKCAQTICECYMKGLKHIWLCHLSEENNHPELLRKTIEKEFQENGLRMGGDIEVDILRRRQPTGIFNLL</sequence>
<protein>
    <submittedName>
        <fullName evidence="2">Metallo-beta-lactamase</fullName>
    </submittedName>
</protein>
<reference evidence="2 3" key="1">
    <citation type="submission" date="2015-01" db="EMBL/GenBank/DDBJ databases">
        <title>Comparative genomics of non-oral Prevotella species.</title>
        <authorList>
            <person name="Accetto T."/>
            <person name="Nograsek B."/>
            <person name="Avgustin G."/>
        </authorList>
    </citation>
    <scope>NUCLEOTIDE SEQUENCE [LARGE SCALE GENOMIC DNA]</scope>
    <source>
        <strain evidence="2 3">P5-119</strain>
    </source>
</reference>
<dbReference type="SUPFAM" id="SSF56281">
    <property type="entry name" value="Metallo-hydrolase/oxidoreductase"/>
    <property type="match status" value="1"/>
</dbReference>
<comment type="caution">
    <text evidence="2">The sequence shown here is derived from an EMBL/GenBank/DDBJ whole genome shotgun (WGS) entry which is preliminary data.</text>
</comment>
<name>A0A0D0IUU1_9BACT</name>
<evidence type="ECO:0000313" key="3">
    <source>
        <dbReference type="Proteomes" id="UP000032046"/>
    </source>
</evidence>
<gene>
    <name evidence="2" type="ORF">ST44_09195</name>
</gene>
<evidence type="ECO:0000259" key="1">
    <source>
        <dbReference type="SMART" id="SM00849"/>
    </source>
</evidence>
<dbReference type="SMART" id="SM00849">
    <property type="entry name" value="Lactamase_B"/>
    <property type="match status" value="1"/>
</dbReference>
<evidence type="ECO:0000313" key="2">
    <source>
        <dbReference type="EMBL" id="KIP61559.1"/>
    </source>
</evidence>
<dbReference type="GeneID" id="93483524"/>
<organism evidence="2 3">
    <name type="scientific">Prevotella pectinovora</name>
    <dbReference type="NCBI Taxonomy" id="1602169"/>
    <lineage>
        <taxon>Bacteria</taxon>
        <taxon>Pseudomonadati</taxon>
        <taxon>Bacteroidota</taxon>
        <taxon>Bacteroidia</taxon>
        <taxon>Bacteroidales</taxon>
        <taxon>Prevotellaceae</taxon>
        <taxon>Prevotella</taxon>
    </lineage>
</organism>
<proteinExistence type="predicted"/>
<dbReference type="InterPro" id="IPR001279">
    <property type="entry name" value="Metallo-B-lactamas"/>
</dbReference>
<dbReference type="PANTHER" id="PTHR47619:SF1">
    <property type="entry name" value="EXODEOXYRIBONUCLEASE WALJ"/>
    <property type="match status" value="1"/>
</dbReference>
<dbReference type="RefSeq" id="WP_022316431.1">
    <property type="nucleotide sequence ID" value="NZ_JAXESS010000023.1"/>
</dbReference>
<dbReference type="Proteomes" id="UP000032046">
    <property type="component" value="Unassembled WGS sequence"/>
</dbReference>
<dbReference type="AlphaFoldDB" id="A0A0D0IUU1"/>
<dbReference type="STRING" id="1602171.ST44_09195"/>
<accession>A0A0D0IUU1</accession>
<dbReference type="InterPro" id="IPR052533">
    <property type="entry name" value="WalJ/YycJ-like"/>
</dbReference>
<dbReference type="Pfam" id="PF12706">
    <property type="entry name" value="Lactamase_B_2"/>
    <property type="match status" value="1"/>
</dbReference>
<dbReference type="EMBL" id="JXQK01000065">
    <property type="protein sequence ID" value="KIP61559.1"/>
    <property type="molecule type" value="Genomic_DNA"/>
</dbReference>
<dbReference type="PANTHER" id="PTHR47619">
    <property type="entry name" value="METALLO-HYDROLASE YYCJ-RELATED"/>
    <property type="match status" value="1"/>
</dbReference>